<evidence type="ECO:0000313" key="1">
    <source>
        <dbReference type="EMBL" id="KUL99354.1"/>
    </source>
</evidence>
<protein>
    <submittedName>
        <fullName evidence="1">Uncharacterized protein</fullName>
    </submittedName>
</protein>
<gene>
    <name evidence="1" type="ORF">RO03_07505</name>
</gene>
<reference evidence="1 2" key="1">
    <citation type="submission" date="2015-10" db="EMBL/GenBank/DDBJ databases">
        <authorList>
            <person name="Gilbert D.G."/>
        </authorList>
    </citation>
    <scope>NUCLEOTIDE SEQUENCE [LARGE SCALE GENOMIC DNA]</scope>
    <source>
        <strain evidence="1 2">ChDC F311</strain>
    </source>
</reference>
<dbReference type="EMBL" id="LMVH01000001">
    <property type="protein sequence ID" value="KUL99354.1"/>
    <property type="molecule type" value="Genomic_DNA"/>
</dbReference>
<sequence>MDNFPKSNILYLINNLIKNTPDLKNNKLIFTTSTGTILGEMFSLDEISNLEKNISNETLVVYMSHLAMKTYNKSSENKEKINFSDCIFLKNVTILNGGCNINLQSYMLFVDSITGFSIGNL</sequence>
<organism evidence="1 2">
    <name type="scientific">Fusobacterium nucleatum subsp. nucleatum</name>
    <dbReference type="NCBI Taxonomy" id="76856"/>
    <lineage>
        <taxon>Bacteria</taxon>
        <taxon>Fusobacteriati</taxon>
        <taxon>Fusobacteriota</taxon>
        <taxon>Fusobacteriia</taxon>
        <taxon>Fusobacteriales</taxon>
        <taxon>Fusobacteriaceae</taxon>
        <taxon>Fusobacterium</taxon>
    </lineage>
</organism>
<dbReference type="RefSeq" id="WP_059222888.1">
    <property type="nucleotide sequence ID" value="NZ_LMVH01000001.1"/>
</dbReference>
<comment type="caution">
    <text evidence="1">The sequence shown here is derived from an EMBL/GenBank/DDBJ whole genome shotgun (WGS) entry which is preliminary data.</text>
</comment>
<accession>A0A0X3Y320</accession>
<evidence type="ECO:0000313" key="2">
    <source>
        <dbReference type="Proteomes" id="UP000054800"/>
    </source>
</evidence>
<name>A0A0X3Y320_FUSNC</name>
<dbReference type="Proteomes" id="UP000054800">
    <property type="component" value="Unassembled WGS sequence"/>
</dbReference>
<dbReference type="AlphaFoldDB" id="A0A0X3Y320"/>
<proteinExistence type="predicted"/>